<dbReference type="Pfam" id="PF00571">
    <property type="entry name" value="CBS"/>
    <property type="match status" value="1"/>
</dbReference>
<gene>
    <name evidence="3" type="ORF">SAMN04487931_10265</name>
</gene>
<evidence type="ECO:0000313" key="4">
    <source>
        <dbReference type="Proteomes" id="UP000199608"/>
    </source>
</evidence>
<keyword evidence="1" id="KW-0129">CBS domain</keyword>
<accession>A0A1H2DRW3</accession>
<name>A0A1H2DRW3_9BACT</name>
<dbReference type="SUPFAM" id="SSF53448">
    <property type="entry name" value="Nucleotide-diphospho-sugar transferases"/>
    <property type="match status" value="1"/>
</dbReference>
<evidence type="ECO:0000256" key="1">
    <source>
        <dbReference type="PROSITE-ProRule" id="PRU00703"/>
    </source>
</evidence>
<dbReference type="AlphaFoldDB" id="A0A1H2DRW3"/>
<dbReference type="CDD" id="cd06426">
    <property type="entry name" value="NTP_transferase_like_2"/>
    <property type="match status" value="1"/>
</dbReference>
<dbReference type="Proteomes" id="UP000199608">
    <property type="component" value="Unassembled WGS sequence"/>
</dbReference>
<dbReference type="PROSITE" id="PS51371">
    <property type="entry name" value="CBS"/>
    <property type="match status" value="1"/>
</dbReference>
<dbReference type="SMART" id="SM00116">
    <property type="entry name" value="CBS"/>
    <property type="match status" value="2"/>
</dbReference>
<dbReference type="CDD" id="cd04607">
    <property type="entry name" value="CBS_pair_NTP_transferase_assoc"/>
    <property type="match status" value="1"/>
</dbReference>
<dbReference type="EMBL" id="FNLL01000002">
    <property type="protein sequence ID" value="SDT85643.1"/>
    <property type="molecule type" value="Genomic_DNA"/>
</dbReference>
<dbReference type="InterPro" id="IPR029044">
    <property type="entry name" value="Nucleotide-diphossugar_trans"/>
</dbReference>
<dbReference type="InterPro" id="IPR000644">
    <property type="entry name" value="CBS_dom"/>
</dbReference>
<dbReference type="SUPFAM" id="SSF54631">
    <property type="entry name" value="CBS-domain pair"/>
    <property type="match status" value="1"/>
</dbReference>
<evidence type="ECO:0000259" key="2">
    <source>
        <dbReference type="PROSITE" id="PS51371"/>
    </source>
</evidence>
<dbReference type="Gene3D" id="3.90.550.10">
    <property type="entry name" value="Spore Coat Polysaccharide Biosynthesis Protein SpsA, Chain A"/>
    <property type="match status" value="1"/>
</dbReference>
<protein>
    <submittedName>
        <fullName evidence="3">CBS domain-containing protein</fullName>
    </submittedName>
</protein>
<dbReference type="InterPro" id="IPR050486">
    <property type="entry name" value="Mannose-1P_guanyltransferase"/>
</dbReference>
<sequence>MKDWKKTSVGPGTSIKETIAVIDKSALQIALVVDPDDKLLGTVTDGDIRRGILKGISLDEPVERIYYVSPLTASVKDDPGTMHRIMKEQLINQLPIVDHKGRVVELMFLRDILKEKKQKNPVVLMAGGLGTRLRPLTESCPKPLLKIGGTPLLETILEGFIKKGFDTFYISVNYKADMIEDYFGDGSKWGVNIEYLRETQRLGTAGSIKLLSEKPLLPFIVMNGDLLTKVDFKQLLEFHINNNKLSNAMATMCVREYNMQVPYGVIKQEGNKLVQLDEKPVQRFFVNGGIYVFQPDMMDLIPDDQYFDMTHLFDKMMEKDYKTVVFQIREYWMDIGHKRDFETADGEFGEIFWG</sequence>
<dbReference type="InterPro" id="IPR005835">
    <property type="entry name" value="NTP_transferase_dom"/>
</dbReference>
<dbReference type="PANTHER" id="PTHR22572">
    <property type="entry name" value="SUGAR-1-PHOSPHATE GUANYL TRANSFERASE"/>
    <property type="match status" value="1"/>
</dbReference>
<evidence type="ECO:0000313" key="3">
    <source>
        <dbReference type="EMBL" id="SDT85643.1"/>
    </source>
</evidence>
<dbReference type="RefSeq" id="WP_092230204.1">
    <property type="nucleotide sequence ID" value="NZ_FNLL01000002.1"/>
</dbReference>
<keyword evidence="4" id="KW-1185">Reference proteome</keyword>
<organism evidence="3 4">
    <name type="scientific">Desulfobacula phenolica</name>
    <dbReference type="NCBI Taxonomy" id="90732"/>
    <lineage>
        <taxon>Bacteria</taxon>
        <taxon>Pseudomonadati</taxon>
        <taxon>Thermodesulfobacteriota</taxon>
        <taxon>Desulfobacteria</taxon>
        <taxon>Desulfobacterales</taxon>
        <taxon>Desulfobacteraceae</taxon>
        <taxon>Desulfobacula</taxon>
    </lineage>
</organism>
<dbReference type="Pfam" id="PF00483">
    <property type="entry name" value="NTP_transferase"/>
    <property type="match status" value="1"/>
</dbReference>
<dbReference type="Gene3D" id="3.10.580.10">
    <property type="entry name" value="CBS-domain"/>
    <property type="match status" value="1"/>
</dbReference>
<feature type="domain" description="CBS" evidence="2">
    <location>
        <begin position="1"/>
        <end position="60"/>
    </location>
</feature>
<proteinExistence type="predicted"/>
<reference evidence="4" key="1">
    <citation type="submission" date="2016-10" db="EMBL/GenBank/DDBJ databases">
        <authorList>
            <person name="Varghese N."/>
            <person name="Submissions S."/>
        </authorList>
    </citation>
    <scope>NUCLEOTIDE SEQUENCE [LARGE SCALE GENOMIC DNA]</scope>
    <source>
        <strain evidence="4">DSM 3384</strain>
    </source>
</reference>
<dbReference type="InterPro" id="IPR046342">
    <property type="entry name" value="CBS_dom_sf"/>
</dbReference>